<dbReference type="RefSeq" id="WP_209532830.1">
    <property type="nucleotide sequence ID" value="NZ_JAEEGA010000027.1"/>
</dbReference>
<evidence type="ECO:0000313" key="2">
    <source>
        <dbReference type="EMBL" id="MBP1044389.1"/>
    </source>
</evidence>
<feature type="region of interest" description="Disordered" evidence="1">
    <location>
        <begin position="1"/>
        <end position="23"/>
    </location>
</feature>
<gene>
    <name evidence="2" type="ORF">I6N95_25600</name>
</gene>
<proteinExistence type="predicted"/>
<name>A0A940P9T0_9ENTE</name>
<evidence type="ECO:0000256" key="1">
    <source>
        <dbReference type="SAM" id="MobiDB-lite"/>
    </source>
</evidence>
<reference evidence="2" key="1">
    <citation type="submission" date="2020-12" db="EMBL/GenBank/DDBJ databases">
        <title>Vagococcus allomyrinae sp. nov. and Enterococcus lavae sp. nov., isolated from the larvae of Allomyrina dichotoma.</title>
        <authorList>
            <person name="Lee S.D."/>
        </authorList>
    </citation>
    <scope>NUCLEOTIDE SEQUENCE</scope>
    <source>
        <strain evidence="2">BWB3-3</strain>
    </source>
</reference>
<comment type="caution">
    <text evidence="2">The sequence shown here is derived from an EMBL/GenBank/DDBJ whole genome shotgun (WGS) entry which is preliminary data.</text>
</comment>
<dbReference type="Proteomes" id="UP000674938">
    <property type="component" value="Unassembled WGS sequence"/>
</dbReference>
<accession>A0A940P9T0</accession>
<keyword evidence="3" id="KW-1185">Reference proteome</keyword>
<sequence length="49" mass="5713">MKKQRQAVTKNITGVPIHPDFSKKMRNNPGEVIIREISLDYFKKSIARK</sequence>
<dbReference type="AlphaFoldDB" id="A0A940P9T0"/>
<organism evidence="2 3">
    <name type="scientific">Vagococcus allomyrinae</name>
    <dbReference type="NCBI Taxonomy" id="2794353"/>
    <lineage>
        <taxon>Bacteria</taxon>
        <taxon>Bacillati</taxon>
        <taxon>Bacillota</taxon>
        <taxon>Bacilli</taxon>
        <taxon>Lactobacillales</taxon>
        <taxon>Enterococcaceae</taxon>
        <taxon>Vagococcus</taxon>
    </lineage>
</organism>
<protein>
    <submittedName>
        <fullName evidence="2">Uncharacterized protein</fullName>
    </submittedName>
</protein>
<feature type="compositionally biased region" description="Polar residues" evidence="1">
    <location>
        <begin position="1"/>
        <end position="12"/>
    </location>
</feature>
<dbReference type="EMBL" id="JAEEGA010000027">
    <property type="protein sequence ID" value="MBP1044389.1"/>
    <property type="molecule type" value="Genomic_DNA"/>
</dbReference>
<evidence type="ECO:0000313" key="3">
    <source>
        <dbReference type="Proteomes" id="UP000674938"/>
    </source>
</evidence>